<proteinExistence type="predicted"/>
<organism evidence="1 2">
    <name type="scientific">Dictyobacter kobayashii</name>
    <dbReference type="NCBI Taxonomy" id="2014872"/>
    <lineage>
        <taxon>Bacteria</taxon>
        <taxon>Bacillati</taxon>
        <taxon>Chloroflexota</taxon>
        <taxon>Ktedonobacteria</taxon>
        <taxon>Ktedonobacterales</taxon>
        <taxon>Dictyobacteraceae</taxon>
        <taxon>Dictyobacter</taxon>
    </lineage>
</organism>
<dbReference type="EMBL" id="BIFS01000001">
    <property type="protein sequence ID" value="GCE20570.1"/>
    <property type="molecule type" value="Genomic_DNA"/>
</dbReference>
<sequence>MHGYAASQQPAGRGSLVQQKLPPTLVQVAYTEPAYAYNAD</sequence>
<keyword evidence="2" id="KW-1185">Reference proteome</keyword>
<accession>A0A402ANM2</accession>
<evidence type="ECO:0000313" key="2">
    <source>
        <dbReference type="Proteomes" id="UP000287188"/>
    </source>
</evidence>
<comment type="caution">
    <text evidence="1">The sequence shown here is derived from an EMBL/GenBank/DDBJ whole genome shotgun (WGS) entry which is preliminary data.</text>
</comment>
<dbReference type="AlphaFoldDB" id="A0A402ANM2"/>
<protein>
    <submittedName>
        <fullName evidence="1">Uncharacterized protein</fullName>
    </submittedName>
</protein>
<evidence type="ECO:0000313" key="1">
    <source>
        <dbReference type="EMBL" id="GCE20570.1"/>
    </source>
</evidence>
<gene>
    <name evidence="1" type="ORF">KDK_43700</name>
</gene>
<dbReference type="Proteomes" id="UP000287188">
    <property type="component" value="Unassembled WGS sequence"/>
</dbReference>
<name>A0A402ANM2_9CHLR</name>
<reference evidence="2" key="1">
    <citation type="submission" date="2018-12" db="EMBL/GenBank/DDBJ databases">
        <title>Tengunoibacter tsumagoiensis gen. nov., sp. nov., Dictyobacter kobayashii sp. nov., D. alpinus sp. nov., and D. joshuensis sp. nov. and description of Dictyobacteraceae fam. nov. within the order Ktedonobacterales isolated from Tengu-no-mugimeshi.</title>
        <authorList>
            <person name="Wang C.M."/>
            <person name="Zheng Y."/>
            <person name="Sakai Y."/>
            <person name="Toyoda A."/>
            <person name="Minakuchi Y."/>
            <person name="Abe K."/>
            <person name="Yokota A."/>
            <person name="Yabe S."/>
        </authorList>
    </citation>
    <scope>NUCLEOTIDE SEQUENCE [LARGE SCALE GENOMIC DNA]</scope>
    <source>
        <strain evidence="2">Uno11</strain>
    </source>
</reference>